<protein>
    <submittedName>
        <fullName evidence="1">PD40 domain-containing protein</fullName>
    </submittedName>
</protein>
<accession>A0A927H3M3</accession>
<dbReference type="AlphaFoldDB" id="A0A927H3M3"/>
<dbReference type="InterPro" id="IPR015943">
    <property type="entry name" value="WD40/YVTN_repeat-like_dom_sf"/>
</dbReference>
<evidence type="ECO:0000313" key="2">
    <source>
        <dbReference type="Proteomes" id="UP000639396"/>
    </source>
</evidence>
<reference evidence="1" key="1">
    <citation type="submission" date="2020-09" db="EMBL/GenBank/DDBJ databases">
        <title>A novel bacterium of genus Paenibacillus, isolated from South China Sea.</title>
        <authorList>
            <person name="Huang H."/>
            <person name="Mo K."/>
            <person name="Hu Y."/>
        </authorList>
    </citation>
    <scope>NUCLEOTIDE SEQUENCE</scope>
    <source>
        <strain evidence="1">IB182363</strain>
    </source>
</reference>
<sequence>MFIHSSYRDPITGTLIRTIGIQGSHVTHQYVSCMSWLTDNRHLVLCVDIDENLRGRFARFDTESGEGEIIDSLTWASGVVSRQNTFYYLQGDHRIYAANLVTGETFVVCSKPGVVFKEPLSVNDDGSRLGVYWCSGSGGDYTIGWVDTATGEVHAAVQPGFAEPYPVANHAQVNPAYSNLLFFAHEGSAHHIPDRIWSVDTGTGLSLNLYVQRSMPDGSLGEYVGHEVWSHDGEKLYFVNYPHSPLRTAGIYYASKDGAVSGLVSDAFPYWHVGVSPDGRWAAADTMPDRSRSKIVLIDLATGAAEVLCDIRCGDRHPGHPHPTFSPDGSKVTFAYMNDEGDIGVGIVDLGARNRQKAGAPY</sequence>
<dbReference type="Pfam" id="PF07676">
    <property type="entry name" value="PD40"/>
    <property type="match status" value="1"/>
</dbReference>
<keyword evidence="2" id="KW-1185">Reference proteome</keyword>
<dbReference type="Gene3D" id="2.130.10.10">
    <property type="entry name" value="YVTN repeat-like/Quinoprotein amine dehydrogenase"/>
    <property type="match status" value="1"/>
</dbReference>
<dbReference type="EMBL" id="JACXJA010000045">
    <property type="protein sequence ID" value="MBD2865639.1"/>
    <property type="molecule type" value="Genomic_DNA"/>
</dbReference>
<name>A0A927H3M3_9BACL</name>
<organism evidence="1 2">
    <name type="scientific">Paenibacillus oceani</name>
    <dbReference type="NCBI Taxonomy" id="2772510"/>
    <lineage>
        <taxon>Bacteria</taxon>
        <taxon>Bacillati</taxon>
        <taxon>Bacillota</taxon>
        <taxon>Bacilli</taxon>
        <taxon>Bacillales</taxon>
        <taxon>Paenibacillaceae</taxon>
        <taxon>Paenibacillus</taxon>
    </lineage>
</organism>
<dbReference type="RefSeq" id="WP_190931262.1">
    <property type="nucleotide sequence ID" value="NZ_JACXJA010000045.1"/>
</dbReference>
<gene>
    <name evidence="1" type="ORF">IDH45_27015</name>
</gene>
<proteinExistence type="predicted"/>
<dbReference type="SUPFAM" id="SSF82171">
    <property type="entry name" value="DPP6 N-terminal domain-like"/>
    <property type="match status" value="1"/>
</dbReference>
<dbReference type="Proteomes" id="UP000639396">
    <property type="component" value="Unassembled WGS sequence"/>
</dbReference>
<dbReference type="InterPro" id="IPR011659">
    <property type="entry name" value="WD40"/>
</dbReference>
<evidence type="ECO:0000313" key="1">
    <source>
        <dbReference type="EMBL" id="MBD2865639.1"/>
    </source>
</evidence>
<comment type="caution">
    <text evidence="1">The sequence shown here is derived from an EMBL/GenBank/DDBJ whole genome shotgun (WGS) entry which is preliminary data.</text>
</comment>